<name>A0ABU9Y171_9SPHN</name>
<dbReference type="EMBL" id="JBDIME010000004">
    <property type="protein sequence ID" value="MEN2789559.1"/>
    <property type="molecule type" value="Genomic_DNA"/>
</dbReference>
<dbReference type="NCBIfam" id="TIGR02937">
    <property type="entry name" value="sigma70-ECF"/>
    <property type="match status" value="1"/>
</dbReference>
<evidence type="ECO:0000256" key="3">
    <source>
        <dbReference type="ARBA" id="ARBA00023082"/>
    </source>
</evidence>
<dbReference type="Pfam" id="PF04542">
    <property type="entry name" value="Sigma70_r2"/>
    <property type="match status" value="1"/>
</dbReference>
<dbReference type="Gene3D" id="1.10.10.10">
    <property type="entry name" value="Winged helix-like DNA-binding domain superfamily/Winged helix DNA-binding domain"/>
    <property type="match status" value="1"/>
</dbReference>
<dbReference type="RefSeq" id="WP_343887142.1">
    <property type="nucleotide sequence ID" value="NZ_BAAAEH010000002.1"/>
</dbReference>
<dbReference type="SUPFAM" id="SSF88659">
    <property type="entry name" value="Sigma3 and sigma4 domains of RNA polymerase sigma factors"/>
    <property type="match status" value="1"/>
</dbReference>
<evidence type="ECO:0000313" key="7">
    <source>
        <dbReference type="EMBL" id="MEN2789559.1"/>
    </source>
</evidence>
<reference evidence="7 8" key="1">
    <citation type="submission" date="2024-05" db="EMBL/GenBank/DDBJ databases">
        <authorList>
            <person name="Liu Q."/>
            <person name="Xin Y.-H."/>
        </authorList>
    </citation>
    <scope>NUCLEOTIDE SEQUENCE [LARGE SCALE GENOMIC DNA]</scope>
    <source>
        <strain evidence="7 8">CGMCC 1.10181</strain>
    </source>
</reference>
<evidence type="ECO:0000256" key="1">
    <source>
        <dbReference type="ARBA" id="ARBA00010641"/>
    </source>
</evidence>
<evidence type="ECO:0000256" key="2">
    <source>
        <dbReference type="ARBA" id="ARBA00023015"/>
    </source>
</evidence>
<dbReference type="InterPro" id="IPR013324">
    <property type="entry name" value="RNA_pol_sigma_r3/r4-like"/>
</dbReference>
<feature type="domain" description="RNA polymerase sigma factor 70 region 4 type 2" evidence="6">
    <location>
        <begin position="125"/>
        <end position="163"/>
    </location>
</feature>
<protein>
    <submittedName>
        <fullName evidence="7">RNA polymerase sigma factor</fullName>
    </submittedName>
</protein>
<dbReference type="InterPro" id="IPR036388">
    <property type="entry name" value="WH-like_DNA-bd_sf"/>
</dbReference>
<accession>A0ABU9Y171</accession>
<keyword evidence="4" id="KW-0804">Transcription</keyword>
<dbReference type="Gene3D" id="1.10.1740.10">
    <property type="match status" value="1"/>
</dbReference>
<dbReference type="InterPro" id="IPR039425">
    <property type="entry name" value="RNA_pol_sigma-70-like"/>
</dbReference>
<evidence type="ECO:0000313" key="8">
    <source>
        <dbReference type="Proteomes" id="UP001419910"/>
    </source>
</evidence>
<evidence type="ECO:0000259" key="5">
    <source>
        <dbReference type="Pfam" id="PF04542"/>
    </source>
</evidence>
<sequence>MENASFDVRESDLIAAFMAHRAQLARFLRLRCGEDGVEDILHELWLKAQAVDTPIDRPLAYLYRMADRLVLDGRRGAARGRTRDSDWGYIHEQLSETVVQPIAERTLIARERLDAADAVLKSVGDRAARIFRHYRIDGMDQRGIAQELGVSVSTVEKDLRRVYDALLSLRERFDEE</sequence>
<dbReference type="Proteomes" id="UP001419910">
    <property type="component" value="Unassembled WGS sequence"/>
</dbReference>
<gene>
    <name evidence="7" type="ORF">ABC974_07980</name>
</gene>
<feature type="domain" description="RNA polymerase sigma-70 region 2" evidence="5">
    <location>
        <begin position="17"/>
        <end position="79"/>
    </location>
</feature>
<dbReference type="PANTHER" id="PTHR43133:SF63">
    <property type="entry name" value="RNA POLYMERASE SIGMA FACTOR FECI-RELATED"/>
    <property type="match status" value="1"/>
</dbReference>
<evidence type="ECO:0000256" key="4">
    <source>
        <dbReference type="ARBA" id="ARBA00023163"/>
    </source>
</evidence>
<dbReference type="Pfam" id="PF08281">
    <property type="entry name" value="Sigma70_r4_2"/>
    <property type="match status" value="1"/>
</dbReference>
<keyword evidence="8" id="KW-1185">Reference proteome</keyword>
<dbReference type="InterPro" id="IPR013249">
    <property type="entry name" value="RNA_pol_sigma70_r4_t2"/>
</dbReference>
<dbReference type="SUPFAM" id="SSF88946">
    <property type="entry name" value="Sigma2 domain of RNA polymerase sigma factors"/>
    <property type="match status" value="1"/>
</dbReference>
<dbReference type="PANTHER" id="PTHR43133">
    <property type="entry name" value="RNA POLYMERASE ECF-TYPE SIGMA FACTO"/>
    <property type="match status" value="1"/>
</dbReference>
<dbReference type="InterPro" id="IPR014284">
    <property type="entry name" value="RNA_pol_sigma-70_dom"/>
</dbReference>
<keyword evidence="3" id="KW-0731">Sigma factor</keyword>
<comment type="similarity">
    <text evidence="1">Belongs to the sigma-70 factor family. ECF subfamily.</text>
</comment>
<keyword evidence="2" id="KW-0805">Transcription regulation</keyword>
<proteinExistence type="inferred from homology"/>
<dbReference type="InterPro" id="IPR013325">
    <property type="entry name" value="RNA_pol_sigma_r2"/>
</dbReference>
<dbReference type="InterPro" id="IPR007627">
    <property type="entry name" value="RNA_pol_sigma70_r2"/>
</dbReference>
<evidence type="ECO:0000259" key="6">
    <source>
        <dbReference type="Pfam" id="PF08281"/>
    </source>
</evidence>
<organism evidence="7 8">
    <name type="scientific">Sphingomonas oligophenolica</name>
    <dbReference type="NCBI Taxonomy" id="301154"/>
    <lineage>
        <taxon>Bacteria</taxon>
        <taxon>Pseudomonadati</taxon>
        <taxon>Pseudomonadota</taxon>
        <taxon>Alphaproteobacteria</taxon>
        <taxon>Sphingomonadales</taxon>
        <taxon>Sphingomonadaceae</taxon>
        <taxon>Sphingomonas</taxon>
    </lineage>
</organism>
<comment type="caution">
    <text evidence="7">The sequence shown here is derived from an EMBL/GenBank/DDBJ whole genome shotgun (WGS) entry which is preliminary data.</text>
</comment>